<dbReference type="AlphaFoldDB" id="A0A915EFK0"/>
<proteinExistence type="predicted"/>
<dbReference type="Proteomes" id="UP000887574">
    <property type="component" value="Unplaced"/>
</dbReference>
<evidence type="ECO:0000313" key="3">
    <source>
        <dbReference type="WBParaSite" id="jg5815"/>
    </source>
</evidence>
<keyword evidence="1" id="KW-0175">Coiled coil</keyword>
<accession>A0A915EFK0</accession>
<sequence>MKANYKGQIDQFIKQIMHLENTLQKKEQAARQDQDNGNMPRINALLAEKANWRASSIACELPYQTTKHFRIHCKPSTRIS</sequence>
<evidence type="ECO:0000313" key="2">
    <source>
        <dbReference type="Proteomes" id="UP000887574"/>
    </source>
</evidence>
<dbReference type="WBParaSite" id="jg5815">
    <property type="protein sequence ID" value="jg5815"/>
    <property type="gene ID" value="jg5815"/>
</dbReference>
<name>A0A915EFK0_9BILA</name>
<protein>
    <submittedName>
        <fullName evidence="3">Uncharacterized protein</fullName>
    </submittedName>
</protein>
<evidence type="ECO:0000256" key="1">
    <source>
        <dbReference type="SAM" id="Coils"/>
    </source>
</evidence>
<organism evidence="2 3">
    <name type="scientific">Ditylenchus dipsaci</name>
    <dbReference type="NCBI Taxonomy" id="166011"/>
    <lineage>
        <taxon>Eukaryota</taxon>
        <taxon>Metazoa</taxon>
        <taxon>Ecdysozoa</taxon>
        <taxon>Nematoda</taxon>
        <taxon>Chromadorea</taxon>
        <taxon>Rhabditida</taxon>
        <taxon>Tylenchina</taxon>
        <taxon>Tylenchomorpha</taxon>
        <taxon>Sphaerularioidea</taxon>
        <taxon>Anguinidae</taxon>
        <taxon>Anguininae</taxon>
        <taxon>Ditylenchus</taxon>
    </lineage>
</organism>
<reference evidence="3" key="1">
    <citation type="submission" date="2022-11" db="UniProtKB">
        <authorList>
            <consortium name="WormBaseParasite"/>
        </authorList>
    </citation>
    <scope>IDENTIFICATION</scope>
</reference>
<keyword evidence="2" id="KW-1185">Reference proteome</keyword>
<feature type="coiled-coil region" evidence="1">
    <location>
        <begin position="2"/>
        <end position="36"/>
    </location>
</feature>